<accession>A0A934RZU5</accession>
<feature type="region of interest" description="Disordered" evidence="4">
    <location>
        <begin position="1"/>
        <end position="41"/>
    </location>
</feature>
<feature type="domain" description="AIR9-like A9" evidence="5">
    <location>
        <begin position="1279"/>
        <end position="1355"/>
    </location>
</feature>
<keyword evidence="2" id="KW-0964">Secreted</keyword>
<sequence length="1523" mass="163661">MSQQAFAADTEFNPVEDSYTDEAVPDANDGTNKRLRGRGAGSNNQQISFIKFNVSGTSDISKVTLELYANSAAGENATVYAVPDNSWTELGINWSNQPAQGAALETKSVTNGAYNSFDVTSFVTGDGTYTLAVQCDVDTQISFRSREHDSLPILKVTQGGGVVEGDFKIGTSPYPTEDSIVYRASALENGVDNTGASDVTADLQELLDNVSAAGGGMVFLEPGIYRLDGSLTIPVGCTLRGTWEEPTEGSPINGTVLAIYDRPNPVGLDARTPTISLSRSTTVKELVFWYPEQDASDVTPYPPTVGSFRYIAGNSVRNPNMERLTFVNSYIAISNDHEDPSDANMHVMIKNVHGTALNKAIYMGRSTGNPKFTGMFFSPEYWKGSGFDGSPTGTVLEDYMLNNAIGLEINTSGQTYIQYGFFKGFKWGMWHTKGDTSIYDIEFLDSQTGWEMWGGKMRAVDCTVEGSLYGLNSYSSGTEQVYHSCTFSGPTNAAVRAGPANKFMGLQNCIFNDKVEVSDGFLSIVDSDFTYAGRHVDILSNTLGATLLGNRFDGNAEDINDASSGACVKISHTPLLYKTKPTFTWDEFNARPQDLKPGNQVLYDVTEYGAIADMSSGNLSPTDNTAAFQAALDAAGAAGGGIVMVPPGWYDVPGTLTIPSDVELRGTFEGSHDPETDEVAPLIFVSNDQGNAAGTPFITMEADSGLNGLAFYYPNQVIPAIDFPFLVRGAGSNIYIKNVACHNVANMIDLATNRCDNAWIERVFANSLQTTYKVGAGSTGVRIYLGQGKGFWTFLANDLKNFYDPDGSDVNAYTMSNMKQLEVGDATDLVMMACFTRENHYFFHGIEENGKSSNGVLTINNGGEGSNRGYRIDAMEGDFDIINSQFKINRAGDESSKVRKYQFELNYESAGKVVGYACVMDSKAEMEGYVNNGQLELQGTRFDQQLIWSGFYVADGASFNMSCAYLPEIMPLSGEGTFDLQGCYFDDGFTAQDETRIPEMYSKNIVSNYGRTVYVGLFQDIEASGMTVLPTDDSGNIVKILQEEWKETGKTLHFAGREPTDEGGLRRLYLDVTSSDFVGQNLDGKFRMAYFIEPGATGDMKVYYDGAGGEVLAATVDLAGKNQGEWTSTSANLDDMAFNGSLNGGDIRIEIPTTANVTILTVQVQEDETYCSLGAFNSPPYFTVDPISRPDAVIGAVYAGGTIGTDATDPDLDDTLTFTVVSGPDWLTVAPDGTLGGEPGDADIGEKAFTVQVSDGTLTSTATLNINVTVNAAPTATGVSISGTNNEGDTLSGSYSYNDADADPEGASTFQWYRSADALFDGGDAAIAGATNTDYVVQAADAGNYLFFEVIPVAAMGNAFGVAVQSPASSRIAIIVSADYAVWQTSNFNGTELSVGEGDGDFDKDKDGYANEYEYYFGMDPKSSSNANIPTVAIVGGYPVITYVRRVAHTGNGGDITYTLKTSDDLSEWTSSEEGASALDYTVVSGPTDLGDGSGRERIQVRYNTAISSLPNGKLFFLIYASE</sequence>
<gene>
    <name evidence="7" type="ORF">JIN87_06500</name>
</gene>
<dbReference type="EMBL" id="JAENIL010000009">
    <property type="protein sequence ID" value="MBK1876513.1"/>
    <property type="molecule type" value="Genomic_DNA"/>
</dbReference>
<keyword evidence="8" id="KW-1185">Reference proteome</keyword>
<reference evidence="7" key="1">
    <citation type="submission" date="2021-01" db="EMBL/GenBank/DDBJ databases">
        <title>Modified the classification status of verrucomicrobia.</title>
        <authorList>
            <person name="Feng X."/>
        </authorList>
    </citation>
    <scope>NUCLEOTIDE SEQUENCE</scope>
    <source>
        <strain evidence="7">KCTC 13126</strain>
    </source>
</reference>
<dbReference type="SUPFAM" id="SSF51126">
    <property type="entry name" value="Pectin lyase-like"/>
    <property type="match status" value="2"/>
</dbReference>
<dbReference type="GO" id="GO:0005576">
    <property type="term" value="C:extracellular region"/>
    <property type="evidence" value="ECO:0007669"/>
    <property type="project" value="UniProtKB-SubCell"/>
</dbReference>
<dbReference type="InterPro" id="IPR011050">
    <property type="entry name" value="Pectin_lyase_fold/virulence"/>
</dbReference>
<evidence type="ECO:0000259" key="6">
    <source>
        <dbReference type="Pfam" id="PF24517"/>
    </source>
</evidence>
<dbReference type="InterPro" id="IPR013783">
    <property type="entry name" value="Ig-like_fold"/>
</dbReference>
<dbReference type="InterPro" id="IPR056284">
    <property type="entry name" value="AIR9-like_A9"/>
</dbReference>
<keyword evidence="3" id="KW-0732">Signal</keyword>
<dbReference type="GO" id="GO:0005509">
    <property type="term" value="F:calcium ion binding"/>
    <property type="evidence" value="ECO:0007669"/>
    <property type="project" value="InterPro"/>
</dbReference>
<dbReference type="Proteomes" id="UP000617628">
    <property type="component" value="Unassembled WGS sequence"/>
</dbReference>
<evidence type="ECO:0000259" key="5">
    <source>
        <dbReference type="Pfam" id="PF23197"/>
    </source>
</evidence>
<organism evidence="7 8">
    <name type="scientific">Pelagicoccus mobilis</name>
    <dbReference type="NCBI Taxonomy" id="415221"/>
    <lineage>
        <taxon>Bacteria</taxon>
        <taxon>Pseudomonadati</taxon>
        <taxon>Verrucomicrobiota</taxon>
        <taxon>Opitutia</taxon>
        <taxon>Puniceicoccales</taxon>
        <taxon>Pelagicoccaceae</taxon>
        <taxon>Pelagicoccus</taxon>
    </lineage>
</organism>
<dbReference type="InterPro" id="IPR015919">
    <property type="entry name" value="Cadherin-like_sf"/>
</dbReference>
<dbReference type="Pfam" id="PF24517">
    <property type="entry name" value="CBM96"/>
    <property type="match status" value="1"/>
</dbReference>
<comment type="caution">
    <text evidence="7">The sequence shown here is derived from an EMBL/GenBank/DDBJ whole genome shotgun (WGS) entry which is preliminary data.</text>
</comment>
<dbReference type="InterPro" id="IPR012334">
    <property type="entry name" value="Pectin_lyas_fold"/>
</dbReference>
<dbReference type="Gene3D" id="2.60.40.10">
    <property type="entry name" value="Immunoglobulins"/>
    <property type="match status" value="1"/>
</dbReference>
<evidence type="ECO:0000313" key="8">
    <source>
        <dbReference type="Proteomes" id="UP000617628"/>
    </source>
</evidence>
<comment type="subcellular location">
    <subcellularLocation>
        <location evidence="1">Secreted</location>
    </subcellularLocation>
</comment>
<evidence type="ECO:0000256" key="4">
    <source>
        <dbReference type="SAM" id="MobiDB-lite"/>
    </source>
</evidence>
<dbReference type="Pfam" id="PF17963">
    <property type="entry name" value="Big_9"/>
    <property type="match status" value="1"/>
</dbReference>
<dbReference type="Gene3D" id="2.60.40.2700">
    <property type="match status" value="1"/>
</dbReference>
<name>A0A934RZU5_9BACT</name>
<dbReference type="SUPFAM" id="SSF49313">
    <property type="entry name" value="Cadherin-like"/>
    <property type="match status" value="1"/>
</dbReference>
<evidence type="ECO:0000313" key="7">
    <source>
        <dbReference type="EMBL" id="MBK1876513.1"/>
    </source>
</evidence>
<evidence type="ECO:0000256" key="3">
    <source>
        <dbReference type="ARBA" id="ARBA00022729"/>
    </source>
</evidence>
<dbReference type="Gene3D" id="2.160.20.10">
    <property type="entry name" value="Single-stranded right-handed beta-helix, Pectin lyase-like"/>
    <property type="match status" value="2"/>
</dbReference>
<dbReference type="NCBIfam" id="NF033679">
    <property type="entry name" value="DNRLRE_dom"/>
    <property type="match status" value="1"/>
</dbReference>
<protein>
    <submittedName>
        <fullName evidence="7">DNRLRE domain-containing protein</fullName>
    </submittedName>
</protein>
<dbReference type="InterPro" id="IPR055372">
    <property type="entry name" value="CBM96"/>
</dbReference>
<dbReference type="GO" id="GO:0016020">
    <property type="term" value="C:membrane"/>
    <property type="evidence" value="ECO:0007669"/>
    <property type="project" value="InterPro"/>
</dbReference>
<feature type="domain" description="Carbohydrate-binding module family 96" evidence="6">
    <location>
        <begin position="10"/>
        <end position="157"/>
    </location>
</feature>
<dbReference type="Pfam" id="PF23197">
    <property type="entry name" value="IG_AIR9"/>
    <property type="match status" value="1"/>
</dbReference>
<evidence type="ECO:0000256" key="2">
    <source>
        <dbReference type="ARBA" id="ARBA00022525"/>
    </source>
</evidence>
<evidence type="ECO:0000256" key="1">
    <source>
        <dbReference type="ARBA" id="ARBA00004613"/>
    </source>
</evidence>
<proteinExistence type="predicted"/>
<dbReference type="RefSeq" id="WP_200354730.1">
    <property type="nucleotide sequence ID" value="NZ_JAENIL010000009.1"/>
</dbReference>